<reference evidence="3 5" key="2">
    <citation type="journal article" date="2019" name="Science, e1252229">
        <title>Invertible promoters mediate bacterial phase variation, antibiotic resistance, and host adaptation in the gut.</title>
        <authorList>
            <person name="Jiang X."/>
            <person name="Hall A.B."/>
            <person name="Arthur T.D."/>
            <person name="Plichta D.R."/>
            <person name="Covington C.T."/>
            <person name="Poyet M."/>
            <person name="Crothers J."/>
            <person name="Moses P.L."/>
            <person name="Tolonen A.C."/>
            <person name="Vlamakis H."/>
            <person name="Alm E.J."/>
            <person name="Xavier R.J."/>
        </authorList>
    </citation>
    <scope>NUCLEOTIDE SEQUENCE [LARGE SCALE GENOMIC DNA]</scope>
    <source>
        <strain evidence="3">Aa_0143</strain>
        <strain evidence="5">aa_0143</strain>
    </source>
</reference>
<evidence type="ECO:0000313" key="2">
    <source>
        <dbReference type="EMBL" id="CUN60127.1"/>
    </source>
</evidence>
<dbReference type="AlphaFoldDB" id="A0A173YA53"/>
<keyword evidence="1" id="KW-1133">Transmembrane helix</keyword>
<feature type="transmembrane region" description="Helical" evidence="1">
    <location>
        <begin position="12"/>
        <end position="32"/>
    </location>
</feature>
<protein>
    <submittedName>
        <fullName evidence="2">Spore cortex biosynthesis protein YabQ</fullName>
    </submittedName>
</protein>
<gene>
    <name evidence="3" type="ORF">EAI93_03900</name>
    <name evidence="2" type="ORF">ERS852456_00332</name>
</gene>
<dbReference type="EMBL" id="RCYR01000004">
    <property type="protein sequence ID" value="RYS81174.1"/>
    <property type="molecule type" value="Genomic_DNA"/>
</dbReference>
<dbReference type="Proteomes" id="UP000095787">
    <property type="component" value="Unassembled WGS sequence"/>
</dbReference>
<dbReference type="Proteomes" id="UP000292665">
    <property type="component" value="Unassembled WGS sequence"/>
</dbReference>
<dbReference type="EMBL" id="CYZO01000003">
    <property type="protein sequence ID" value="CUN60127.1"/>
    <property type="molecule type" value="Genomic_DNA"/>
</dbReference>
<keyword evidence="1" id="KW-0472">Membrane</keyword>
<accession>A0A173YA53</accession>
<dbReference type="Pfam" id="PF09578">
    <property type="entry name" value="Spore_YabQ"/>
    <property type="match status" value="1"/>
</dbReference>
<dbReference type="RefSeq" id="WP_004846048.1">
    <property type="nucleotide sequence ID" value="NZ_AP028249.1"/>
</dbReference>
<dbReference type="GeneID" id="97327921"/>
<evidence type="ECO:0000256" key="1">
    <source>
        <dbReference type="SAM" id="Phobius"/>
    </source>
</evidence>
<dbReference type="NCBIfam" id="TIGR02893">
    <property type="entry name" value="spore_yabQ"/>
    <property type="match status" value="1"/>
</dbReference>
<reference evidence="2 4" key="1">
    <citation type="submission" date="2015-09" db="EMBL/GenBank/DDBJ databases">
        <authorList>
            <consortium name="Pathogen Informatics"/>
        </authorList>
    </citation>
    <scope>NUCLEOTIDE SEQUENCE [LARGE SCALE GENOMIC DNA]</scope>
    <source>
        <strain evidence="2 4">2789STDY5834841</strain>
    </source>
</reference>
<keyword evidence="1" id="KW-0812">Transmembrane</keyword>
<sequence length="119" mass="13272">MIPGIGAEAGIFLYAALAGVEAAAAYHVLVCFRKLVPHSGWAVSLEDFIYWLAASIYIFRKMYDTTYGSIRWFFVFGMLCGAAAGHAGIRKIVKLCAERCGKKEKTEKSCRKARKENRK</sequence>
<feature type="transmembrane region" description="Helical" evidence="1">
    <location>
        <begin position="70"/>
        <end position="89"/>
    </location>
</feature>
<evidence type="ECO:0000313" key="3">
    <source>
        <dbReference type="EMBL" id="RYS81174.1"/>
    </source>
</evidence>
<feature type="transmembrane region" description="Helical" evidence="1">
    <location>
        <begin position="39"/>
        <end position="58"/>
    </location>
</feature>
<evidence type="ECO:0000313" key="4">
    <source>
        <dbReference type="Proteomes" id="UP000095787"/>
    </source>
</evidence>
<name>A0A173YA53_9FIRM</name>
<evidence type="ECO:0000313" key="5">
    <source>
        <dbReference type="Proteomes" id="UP000292665"/>
    </source>
</evidence>
<proteinExistence type="predicted"/>
<dbReference type="InterPro" id="IPR019074">
    <property type="entry name" value="YabQ"/>
</dbReference>
<organism evidence="2 4">
    <name type="scientific">[Ruminococcus] torques</name>
    <dbReference type="NCBI Taxonomy" id="33039"/>
    <lineage>
        <taxon>Bacteria</taxon>
        <taxon>Bacillati</taxon>
        <taxon>Bacillota</taxon>
        <taxon>Clostridia</taxon>
        <taxon>Lachnospirales</taxon>
        <taxon>Lachnospiraceae</taxon>
        <taxon>Mediterraneibacter</taxon>
    </lineage>
</organism>